<name>A0ABU6NK11_9BACI</name>
<evidence type="ECO:0000256" key="3">
    <source>
        <dbReference type="ARBA" id="ARBA00022448"/>
    </source>
</evidence>
<evidence type="ECO:0000256" key="2">
    <source>
        <dbReference type="ARBA" id="ARBA00001974"/>
    </source>
</evidence>
<dbReference type="Gene3D" id="3.40.50.80">
    <property type="entry name" value="Nucleotide-binding domain of ferredoxin-NADP reductase (FNR) module"/>
    <property type="match status" value="1"/>
</dbReference>
<dbReference type="SUPFAM" id="SSF52343">
    <property type="entry name" value="Ferredoxin reductase-like, C-terminal NADP-linked domain"/>
    <property type="match status" value="1"/>
</dbReference>
<dbReference type="Pfam" id="PF00667">
    <property type="entry name" value="FAD_binding_1"/>
    <property type="match status" value="1"/>
</dbReference>
<evidence type="ECO:0000313" key="15">
    <source>
        <dbReference type="Proteomes" id="UP001341820"/>
    </source>
</evidence>
<feature type="domain" description="Flavodoxin-like" evidence="12">
    <location>
        <begin position="70"/>
        <end position="208"/>
    </location>
</feature>
<evidence type="ECO:0000256" key="8">
    <source>
        <dbReference type="ARBA" id="ARBA00022857"/>
    </source>
</evidence>
<dbReference type="InterPro" id="IPR029039">
    <property type="entry name" value="Flavoprotein-like_sf"/>
</dbReference>
<dbReference type="Proteomes" id="UP001341820">
    <property type="component" value="Unassembled WGS sequence"/>
</dbReference>
<dbReference type="EMBL" id="JAROAS010000020">
    <property type="protein sequence ID" value="MED4128545.1"/>
    <property type="molecule type" value="Genomic_DNA"/>
</dbReference>
<dbReference type="Pfam" id="PF00258">
    <property type="entry name" value="Flavodoxin_1"/>
    <property type="match status" value="1"/>
</dbReference>
<dbReference type="PRINTS" id="PR00371">
    <property type="entry name" value="FPNCR"/>
</dbReference>
<keyword evidence="7" id="KW-0274">FAD</keyword>
<dbReference type="SUPFAM" id="SSF63380">
    <property type="entry name" value="Riboflavin synthase domain-like"/>
    <property type="match status" value="1"/>
</dbReference>
<evidence type="ECO:0000313" key="14">
    <source>
        <dbReference type="EMBL" id="MED4128545.1"/>
    </source>
</evidence>
<dbReference type="RefSeq" id="WP_144558318.1">
    <property type="nucleotide sequence ID" value="NZ_CP042163.1"/>
</dbReference>
<dbReference type="Gene3D" id="1.20.990.10">
    <property type="entry name" value="NADPH-cytochrome p450 Reductase, Chain A, domain 3"/>
    <property type="match status" value="1"/>
</dbReference>
<evidence type="ECO:0000256" key="4">
    <source>
        <dbReference type="ARBA" id="ARBA00022605"/>
    </source>
</evidence>
<dbReference type="InterPro" id="IPR003097">
    <property type="entry name" value="CysJ-like_FAD-binding"/>
</dbReference>
<feature type="domain" description="FAD-binding FR-type" evidence="13">
    <location>
        <begin position="239"/>
        <end position="458"/>
    </location>
</feature>
<dbReference type="PROSITE" id="PS50902">
    <property type="entry name" value="FLAVODOXIN_LIKE"/>
    <property type="match status" value="1"/>
</dbReference>
<dbReference type="PRINTS" id="PR00369">
    <property type="entry name" value="FLAVODOXIN"/>
</dbReference>
<keyword evidence="15" id="KW-1185">Reference proteome</keyword>
<evidence type="ECO:0000259" key="13">
    <source>
        <dbReference type="PROSITE" id="PS51384"/>
    </source>
</evidence>
<keyword evidence="5" id="KW-0285">Flavoprotein</keyword>
<evidence type="ECO:0000256" key="11">
    <source>
        <dbReference type="ARBA" id="ARBA00023192"/>
    </source>
</evidence>
<keyword evidence="4" id="KW-0028">Amino-acid biosynthesis</keyword>
<keyword evidence="3" id="KW-0813">Transport</keyword>
<dbReference type="InterPro" id="IPR001094">
    <property type="entry name" value="Flavdoxin-like"/>
</dbReference>
<evidence type="ECO:0000256" key="7">
    <source>
        <dbReference type="ARBA" id="ARBA00022827"/>
    </source>
</evidence>
<dbReference type="Pfam" id="PF00175">
    <property type="entry name" value="NAD_binding_1"/>
    <property type="match status" value="1"/>
</dbReference>
<comment type="cofactor">
    <cofactor evidence="2">
        <name>FAD</name>
        <dbReference type="ChEBI" id="CHEBI:57692"/>
    </cofactor>
</comment>
<dbReference type="GO" id="GO:0004783">
    <property type="term" value="F:sulfite reductase (NADPH) activity"/>
    <property type="evidence" value="ECO:0007669"/>
    <property type="project" value="UniProtKB-EC"/>
</dbReference>
<evidence type="ECO:0000256" key="10">
    <source>
        <dbReference type="ARBA" id="ARBA00023002"/>
    </source>
</evidence>
<protein>
    <submittedName>
        <fullName evidence="14">Assimilatory sulfite reductase (NADPH) flavoprotein subunit</fullName>
        <ecNumber evidence="14">1.8.1.2</ecNumber>
    </submittedName>
</protein>
<dbReference type="Gene3D" id="2.40.30.10">
    <property type="entry name" value="Translation factors"/>
    <property type="match status" value="1"/>
</dbReference>
<dbReference type="PIRSF" id="PIRSF000207">
    <property type="entry name" value="SiR-FP_CysJ"/>
    <property type="match status" value="1"/>
</dbReference>
<proteinExistence type="predicted"/>
<dbReference type="EC" id="1.8.1.2" evidence="14"/>
<organism evidence="14 15">
    <name type="scientific">Shouchella miscanthi</name>
    <dbReference type="NCBI Taxonomy" id="2598861"/>
    <lineage>
        <taxon>Bacteria</taxon>
        <taxon>Bacillati</taxon>
        <taxon>Bacillota</taxon>
        <taxon>Bacilli</taxon>
        <taxon>Bacillales</taxon>
        <taxon>Bacillaceae</taxon>
        <taxon>Shouchella</taxon>
    </lineage>
</organism>
<reference evidence="14 15" key="1">
    <citation type="submission" date="2023-03" db="EMBL/GenBank/DDBJ databases">
        <title>Bacillus Genome Sequencing.</title>
        <authorList>
            <person name="Dunlap C."/>
        </authorList>
    </citation>
    <scope>NUCLEOTIDE SEQUENCE [LARGE SCALE GENOMIC DNA]</scope>
    <source>
        <strain evidence="14 15">B-4107</strain>
    </source>
</reference>
<dbReference type="InterPro" id="IPR008254">
    <property type="entry name" value="Flavodoxin/NO_synth"/>
</dbReference>
<dbReference type="InterPro" id="IPR001709">
    <property type="entry name" value="Flavoprot_Pyr_Nucl_cyt_Rdtase"/>
</dbReference>
<dbReference type="InterPro" id="IPR010199">
    <property type="entry name" value="CysJ"/>
</dbReference>
<keyword evidence="11" id="KW-0198">Cysteine biosynthesis</keyword>
<dbReference type="InterPro" id="IPR023173">
    <property type="entry name" value="NADPH_Cyt_P450_Rdtase_alpha"/>
</dbReference>
<sequence length="608" mass="67509">MQLQPTNSPFTQQQVEWLNQLLPTLTPEQKVWLSGFMAASGSSASTEVAASAEVKSEPTKEDAIAAKGEVTILYGSQTGNSQQLAELAATQLKEQGVDVILSSMHTYKPKQLKDVKQLLIVVSTHGEGEPPDHAITFHEFLYSRKAPKLEGLAYSVLALGDSSYEFFCQTGKDFDERLTELGGTRLYPRVDCDLDFDEEANEWITGVVKSLAEQSGEPEGVVQTETQAASATSTTYSRSNPFQAEVLTNLNLNGRGSAKETRHLELSLEGSGLSYAPGDSVGIFPENDQALVEALLETTGWDEEEAVTINKKGDVAPLKNALCCHFEITVLTKPLLEKASLLTDNQALKTLLQPDHAEELKAYLEGRDLLDLYEDFGPWNAGAANFAAILRKIPPRLYSIASSYEAEPEEVHLTIGAVRYDANGRSRSGVCSVECAERKEPGDTVSIFIQKNESFRLPSEEAPIIMIGPGTGVAPFRAFLEERDERGSESPAWLFFGDQHFTTDFLYQTDFQRWLKDGVLSKMDVAFSRDTAEKVYVQHRMKEHGSELFTWLEDGAYVYVCGDEKHMAKDVQDTLIEIIQDEGQKTEEEAVAYLTTMQQQNRYLRDVY</sequence>
<dbReference type="CDD" id="cd06199">
    <property type="entry name" value="SiR"/>
    <property type="match status" value="1"/>
</dbReference>
<evidence type="ECO:0000259" key="12">
    <source>
        <dbReference type="PROSITE" id="PS50902"/>
    </source>
</evidence>
<accession>A0ABU6NK11</accession>
<dbReference type="InterPro" id="IPR039261">
    <property type="entry name" value="FNR_nucleotide-bd"/>
</dbReference>
<keyword evidence="6" id="KW-0288">FMN</keyword>
<evidence type="ECO:0000256" key="1">
    <source>
        <dbReference type="ARBA" id="ARBA00001917"/>
    </source>
</evidence>
<evidence type="ECO:0000256" key="5">
    <source>
        <dbReference type="ARBA" id="ARBA00022630"/>
    </source>
</evidence>
<dbReference type="InterPro" id="IPR017927">
    <property type="entry name" value="FAD-bd_FR_type"/>
</dbReference>
<dbReference type="NCBIfam" id="TIGR01931">
    <property type="entry name" value="cysJ"/>
    <property type="match status" value="1"/>
</dbReference>
<dbReference type="Gene3D" id="3.40.50.360">
    <property type="match status" value="1"/>
</dbReference>
<evidence type="ECO:0000256" key="9">
    <source>
        <dbReference type="ARBA" id="ARBA00022982"/>
    </source>
</evidence>
<dbReference type="PROSITE" id="PS51384">
    <property type="entry name" value="FAD_FR"/>
    <property type="match status" value="1"/>
</dbReference>
<dbReference type="SUPFAM" id="SSF52218">
    <property type="entry name" value="Flavoproteins"/>
    <property type="match status" value="1"/>
</dbReference>
<gene>
    <name evidence="14" type="ORF">P5F74_10410</name>
</gene>
<keyword evidence="8" id="KW-0521">NADP</keyword>
<comment type="caution">
    <text evidence="14">The sequence shown here is derived from an EMBL/GenBank/DDBJ whole genome shotgun (WGS) entry which is preliminary data.</text>
</comment>
<evidence type="ECO:0000256" key="6">
    <source>
        <dbReference type="ARBA" id="ARBA00022643"/>
    </source>
</evidence>
<keyword evidence="9" id="KW-0249">Electron transport</keyword>
<dbReference type="InterPro" id="IPR017938">
    <property type="entry name" value="Riboflavin_synthase-like_b-brl"/>
</dbReference>
<comment type="cofactor">
    <cofactor evidence="1">
        <name>FMN</name>
        <dbReference type="ChEBI" id="CHEBI:58210"/>
    </cofactor>
</comment>
<keyword evidence="10 14" id="KW-0560">Oxidoreductase</keyword>
<dbReference type="PANTHER" id="PTHR19384:SF128">
    <property type="entry name" value="NADPH OXIDOREDUCTASE A"/>
    <property type="match status" value="1"/>
</dbReference>
<dbReference type="PANTHER" id="PTHR19384">
    <property type="entry name" value="NITRIC OXIDE SYNTHASE-RELATED"/>
    <property type="match status" value="1"/>
</dbReference>
<dbReference type="InterPro" id="IPR001433">
    <property type="entry name" value="OxRdtase_FAD/NAD-bd"/>
</dbReference>